<feature type="domain" description="Penicillin-binding protein dimerisation" evidence="16">
    <location>
        <begin position="58"/>
        <end position="235"/>
    </location>
</feature>
<comment type="subcellular location">
    <subcellularLocation>
        <location evidence="2">Cell membrane</location>
    </subcellularLocation>
    <subcellularLocation>
        <location evidence="1">Membrane</location>
        <topology evidence="1">Single-pass membrane protein</topology>
    </subcellularLocation>
</comment>
<evidence type="ECO:0000256" key="13">
    <source>
        <dbReference type="SAM" id="MobiDB-lite"/>
    </source>
</evidence>
<feature type="region of interest" description="Disordered" evidence="13">
    <location>
        <begin position="487"/>
        <end position="506"/>
    </location>
</feature>
<name>A0A9D6LBK0_UNCEI</name>
<proteinExistence type="predicted"/>
<evidence type="ECO:0000256" key="14">
    <source>
        <dbReference type="SAM" id="Phobius"/>
    </source>
</evidence>
<evidence type="ECO:0000259" key="16">
    <source>
        <dbReference type="Pfam" id="PF03717"/>
    </source>
</evidence>
<dbReference type="Pfam" id="PF03717">
    <property type="entry name" value="PBP_dimer"/>
    <property type="match status" value="1"/>
</dbReference>
<keyword evidence="9" id="KW-0573">Peptidoglycan synthesis</keyword>
<keyword evidence="6 14" id="KW-0812">Transmembrane</keyword>
<keyword evidence="17" id="KW-0121">Carboxypeptidase</keyword>
<evidence type="ECO:0000256" key="8">
    <source>
        <dbReference type="ARBA" id="ARBA00022960"/>
    </source>
</evidence>
<keyword evidence="8" id="KW-0133">Cell shape</keyword>
<dbReference type="NCBIfam" id="TIGR03423">
    <property type="entry name" value="pbp2_mrdA"/>
    <property type="match status" value="1"/>
</dbReference>
<dbReference type="SUPFAM" id="SSF56601">
    <property type="entry name" value="beta-lactamase/transpeptidase-like"/>
    <property type="match status" value="1"/>
</dbReference>
<dbReference type="AlphaFoldDB" id="A0A9D6LBK0"/>
<dbReference type="Pfam" id="PF00905">
    <property type="entry name" value="Transpeptidase"/>
    <property type="match status" value="1"/>
</dbReference>
<evidence type="ECO:0000256" key="7">
    <source>
        <dbReference type="ARBA" id="ARBA00022801"/>
    </source>
</evidence>
<dbReference type="EC" id="3.4.16.4" evidence="17"/>
<dbReference type="InterPro" id="IPR017790">
    <property type="entry name" value="Penicillin-binding_protein_2"/>
</dbReference>
<evidence type="ECO:0000256" key="6">
    <source>
        <dbReference type="ARBA" id="ARBA00022692"/>
    </source>
</evidence>
<evidence type="ECO:0000256" key="3">
    <source>
        <dbReference type="ARBA" id="ARBA00022475"/>
    </source>
</evidence>
<dbReference type="GO" id="GO:0008658">
    <property type="term" value="F:penicillin binding"/>
    <property type="evidence" value="ECO:0007669"/>
    <property type="project" value="InterPro"/>
</dbReference>
<evidence type="ECO:0000256" key="5">
    <source>
        <dbReference type="ARBA" id="ARBA00022670"/>
    </source>
</evidence>
<dbReference type="EMBL" id="JACQAY010000167">
    <property type="protein sequence ID" value="MBI3539669.1"/>
    <property type="molecule type" value="Genomic_DNA"/>
</dbReference>
<dbReference type="SUPFAM" id="SSF56519">
    <property type="entry name" value="Penicillin binding protein dimerisation domain"/>
    <property type="match status" value="1"/>
</dbReference>
<evidence type="ECO:0000259" key="15">
    <source>
        <dbReference type="Pfam" id="PF00905"/>
    </source>
</evidence>
<dbReference type="PANTHER" id="PTHR30627:SF2">
    <property type="entry name" value="PEPTIDOGLYCAN D,D-TRANSPEPTIDASE MRDA"/>
    <property type="match status" value="1"/>
</dbReference>
<dbReference type="GO" id="GO:0071972">
    <property type="term" value="F:peptidoglycan L,D-transpeptidase activity"/>
    <property type="evidence" value="ECO:0007669"/>
    <property type="project" value="TreeGrafter"/>
</dbReference>
<feature type="domain" description="Penicillin-binding protein transpeptidase" evidence="15">
    <location>
        <begin position="271"/>
        <end position="589"/>
    </location>
</feature>
<sequence length="619" mass="66336">MRSGSPVRRDRDQRFGVVAAIVLGGFALVVLGLLRLQVAQHEHYRQLSEENRVRLEVIRAPRGTITDRNGVLLADSYPSFNIVFRPMPAESTMRARAVVRPGWVRRVAALVEADTDQVRALVRTANRSGQSAVLRRNASSQVLAGVEENRGELPGIEVVIEPLRRYPHGALAAHLLGYAGEINDQELEDLSDDGYSAGDLIGRTGVERSCEDILRGEDGAEFVVVNAMGKRVATLTEVPPRPPVPGRDLALTVDMHVQQALEDAMAGVEKGAAVAIDPRDGGVLGMVSRPDFDPNEFAHGLSRDRWKELSNGDSNPLLNRAIQGIYPPGSTFKIVTMISALKAGIATPHTLLQPCYGSYQFGGRRFGCWKRDGHGALDFVAALQHSCDVYFYQIGTRLDLGVLGATARAFGLGARTGIDLPQESAGLVPSTAWYDRRWGAGRWRKGVMLNLAIGQGEILCTPLQLALLAAEAATGGQALRPHVVKRVGGEPAPGRPHPEQPGVSASPEAWDAVHLGLERVVDSGTGTAARVPGLAVAGKTGTAQNPHGKDHALFLCYAPADRPTIAMAFVIENTGHGGTFAAPLAGRVLRKLFLPDSLAKVAVRTKPVREDTTGVDHGD</sequence>
<keyword evidence="10 14" id="KW-1133">Transmembrane helix</keyword>
<evidence type="ECO:0000256" key="9">
    <source>
        <dbReference type="ARBA" id="ARBA00022984"/>
    </source>
</evidence>
<evidence type="ECO:0000256" key="2">
    <source>
        <dbReference type="ARBA" id="ARBA00004236"/>
    </source>
</evidence>
<evidence type="ECO:0000313" key="17">
    <source>
        <dbReference type="EMBL" id="MBI3539669.1"/>
    </source>
</evidence>
<comment type="caution">
    <text evidence="17">The sequence shown here is derived from an EMBL/GenBank/DDBJ whole genome shotgun (WGS) entry which is preliminary data.</text>
</comment>
<dbReference type="GO" id="GO:0009252">
    <property type="term" value="P:peptidoglycan biosynthetic process"/>
    <property type="evidence" value="ECO:0007669"/>
    <property type="project" value="UniProtKB-KW"/>
</dbReference>
<evidence type="ECO:0000256" key="10">
    <source>
        <dbReference type="ARBA" id="ARBA00022989"/>
    </source>
</evidence>
<keyword evidence="4" id="KW-0997">Cell inner membrane</keyword>
<feature type="transmembrane region" description="Helical" evidence="14">
    <location>
        <begin position="15"/>
        <end position="36"/>
    </location>
</feature>
<dbReference type="InterPro" id="IPR005311">
    <property type="entry name" value="PBP_dimer"/>
</dbReference>
<dbReference type="GO" id="GO:0008360">
    <property type="term" value="P:regulation of cell shape"/>
    <property type="evidence" value="ECO:0007669"/>
    <property type="project" value="UniProtKB-KW"/>
</dbReference>
<keyword evidence="3" id="KW-1003">Cell membrane</keyword>
<dbReference type="Gene3D" id="3.90.1310.10">
    <property type="entry name" value="Penicillin-binding protein 2a (Domain 2)"/>
    <property type="match status" value="1"/>
</dbReference>
<dbReference type="InterPro" id="IPR001460">
    <property type="entry name" value="PCN-bd_Tpept"/>
</dbReference>
<keyword evidence="5" id="KW-0645">Protease</keyword>
<evidence type="ECO:0000256" key="1">
    <source>
        <dbReference type="ARBA" id="ARBA00004167"/>
    </source>
</evidence>
<dbReference type="Gene3D" id="3.30.1390.30">
    <property type="entry name" value="Penicillin-binding protein 2a, domain 3"/>
    <property type="match status" value="1"/>
</dbReference>
<organism evidence="17 18">
    <name type="scientific">Eiseniibacteriota bacterium</name>
    <dbReference type="NCBI Taxonomy" id="2212470"/>
    <lineage>
        <taxon>Bacteria</taxon>
        <taxon>Candidatus Eiseniibacteriota</taxon>
    </lineage>
</organism>
<evidence type="ECO:0000256" key="4">
    <source>
        <dbReference type="ARBA" id="ARBA00022519"/>
    </source>
</evidence>
<dbReference type="GO" id="GO:0005886">
    <property type="term" value="C:plasma membrane"/>
    <property type="evidence" value="ECO:0007669"/>
    <property type="project" value="UniProtKB-SubCell"/>
</dbReference>
<dbReference type="GO" id="GO:0009002">
    <property type="term" value="F:serine-type D-Ala-D-Ala carboxypeptidase activity"/>
    <property type="evidence" value="ECO:0007669"/>
    <property type="project" value="UniProtKB-EC"/>
</dbReference>
<keyword evidence="12" id="KW-0961">Cell wall biogenesis/degradation</keyword>
<evidence type="ECO:0000313" key="18">
    <source>
        <dbReference type="Proteomes" id="UP000807850"/>
    </source>
</evidence>
<dbReference type="InterPro" id="IPR050515">
    <property type="entry name" value="Beta-lactam/transpept"/>
</dbReference>
<protein>
    <submittedName>
        <fullName evidence="17">Penicillin-binding protein 2</fullName>
        <ecNumber evidence="17">3.4.16.4</ecNumber>
    </submittedName>
</protein>
<dbReference type="InterPro" id="IPR036138">
    <property type="entry name" value="PBP_dimer_sf"/>
</dbReference>
<accession>A0A9D6LBK0</accession>
<dbReference type="PANTHER" id="PTHR30627">
    <property type="entry name" value="PEPTIDOGLYCAN D,D-TRANSPEPTIDASE"/>
    <property type="match status" value="1"/>
</dbReference>
<dbReference type="Gene3D" id="3.40.710.10">
    <property type="entry name" value="DD-peptidase/beta-lactamase superfamily"/>
    <property type="match status" value="1"/>
</dbReference>
<dbReference type="GO" id="GO:0071555">
    <property type="term" value="P:cell wall organization"/>
    <property type="evidence" value="ECO:0007669"/>
    <property type="project" value="UniProtKB-KW"/>
</dbReference>
<gene>
    <name evidence="17" type="primary">mrdA</name>
    <name evidence="17" type="ORF">HY076_05300</name>
</gene>
<evidence type="ECO:0000256" key="11">
    <source>
        <dbReference type="ARBA" id="ARBA00023136"/>
    </source>
</evidence>
<keyword evidence="11 14" id="KW-0472">Membrane</keyword>
<dbReference type="GO" id="GO:0006508">
    <property type="term" value="P:proteolysis"/>
    <property type="evidence" value="ECO:0007669"/>
    <property type="project" value="UniProtKB-KW"/>
</dbReference>
<evidence type="ECO:0000256" key="12">
    <source>
        <dbReference type="ARBA" id="ARBA00023316"/>
    </source>
</evidence>
<dbReference type="InterPro" id="IPR012338">
    <property type="entry name" value="Beta-lactam/transpept-like"/>
</dbReference>
<dbReference type="Proteomes" id="UP000807850">
    <property type="component" value="Unassembled WGS sequence"/>
</dbReference>
<keyword evidence="7 17" id="KW-0378">Hydrolase</keyword>
<reference evidence="17" key="1">
    <citation type="submission" date="2020-07" db="EMBL/GenBank/DDBJ databases">
        <title>Huge and variable diversity of episymbiotic CPR bacteria and DPANN archaea in groundwater ecosystems.</title>
        <authorList>
            <person name="He C.Y."/>
            <person name="Keren R."/>
            <person name="Whittaker M."/>
            <person name="Farag I.F."/>
            <person name="Doudna J."/>
            <person name="Cate J.H.D."/>
            <person name="Banfield J.F."/>
        </authorList>
    </citation>
    <scope>NUCLEOTIDE SEQUENCE</scope>
    <source>
        <strain evidence="17">NC_groundwater_928_Pr1_S-0.2um_72_17</strain>
    </source>
</reference>